<keyword evidence="7" id="KW-0687">Ribonucleoprotein</keyword>
<comment type="similarity">
    <text evidence="3">Belongs to the RSA3 family.</text>
</comment>
<evidence type="ECO:0000256" key="2">
    <source>
        <dbReference type="ARBA" id="ARBA00004604"/>
    </source>
</evidence>
<feature type="compositionally biased region" description="Basic residues" evidence="8">
    <location>
        <begin position="14"/>
        <end position="23"/>
    </location>
</feature>
<feature type="compositionally biased region" description="Low complexity" evidence="8">
    <location>
        <begin position="27"/>
        <end position="36"/>
    </location>
</feature>
<feature type="region of interest" description="Disordered" evidence="8">
    <location>
        <begin position="1"/>
        <end position="107"/>
    </location>
</feature>
<gene>
    <name evidence="10" type="ORF">ZYGR_0A04260</name>
</gene>
<keyword evidence="5" id="KW-0690">Ribosome biogenesis</keyword>
<dbReference type="OMA" id="DAHNNNK"/>
<dbReference type="AlphaFoldDB" id="A0A1Q2ZTS0"/>
<evidence type="ECO:0000256" key="7">
    <source>
        <dbReference type="ARBA" id="ARBA00023274"/>
    </source>
</evidence>
<sequence length="195" mass="21862">MVESDIRAADNVAKKSRRRKKRRTTEVSDSSDSSDSSSEEETKASDTGAGEALQAAYQLSEDEDEKMPDASAKPERETLSRNTKESLNNIPFTRTELNGKSTRNNDDVSMDLQRVNEAINDAKQKIRESKEESQSTSQLKNSYLELLFENYGDDINSLRDAPDFTSNSLIMIAQVLKDGSSMFDVETLKTMLETK</sequence>
<evidence type="ECO:0000259" key="9">
    <source>
        <dbReference type="Pfam" id="PF14615"/>
    </source>
</evidence>
<feature type="compositionally biased region" description="Polar residues" evidence="8">
    <location>
        <begin position="85"/>
        <end position="102"/>
    </location>
</feature>
<dbReference type="InterPro" id="IPR028217">
    <property type="entry name" value="Rsa3_C"/>
</dbReference>
<accession>A0A1Q2ZTS0</accession>
<evidence type="ECO:0000313" key="10">
    <source>
        <dbReference type="EMBL" id="GAV46829.1"/>
    </source>
</evidence>
<feature type="domain" description="Ribosome-assembly protein 3 C-terminal" evidence="9">
    <location>
        <begin position="139"/>
        <end position="184"/>
    </location>
</feature>
<dbReference type="EMBL" id="BDGX01000001">
    <property type="protein sequence ID" value="GAV46829.1"/>
    <property type="molecule type" value="Genomic_DNA"/>
</dbReference>
<dbReference type="OrthoDB" id="69550at2759"/>
<dbReference type="Pfam" id="PF14615">
    <property type="entry name" value="Rsa3"/>
    <property type="match status" value="1"/>
</dbReference>
<dbReference type="Proteomes" id="UP000187013">
    <property type="component" value="Unassembled WGS sequence"/>
</dbReference>
<dbReference type="PANTHER" id="PTHR28127">
    <property type="entry name" value="RIBOSOME ASSEMBLY PROTEIN 3"/>
    <property type="match status" value="1"/>
</dbReference>
<dbReference type="GO" id="GO:0005730">
    <property type="term" value="C:nucleolus"/>
    <property type="evidence" value="ECO:0007669"/>
    <property type="project" value="UniProtKB-SubCell"/>
</dbReference>
<organism evidence="10 11">
    <name type="scientific">Zygosaccharomyces rouxii</name>
    <dbReference type="NCBI Taxonomy" id="4956"/>
    <lineage>
        <taxon>Eukaryota</taxon>
        <taxon>Fungi</taxon>
        <taxon>Dikarya</taxon>
        <taxon>Ascomycota</taxon>
        <taxon>Saccharomycotina</taxon>
        <taxon>Saccharomycetes</taxon>
        <taxon>Saccharomycetales</taxon>
        <taxon>Saccharomycetaceae</taxon>
        <taxon>Zygosaccharomyces</taxon>
    </lineage>
</organism>
<proteinExistence type="inferred from homology"/>
<name>A0A1Q2ZTS0_ZYGRO</name>
<dbReference type="eggNOG" id="ENOG502S5DP">
    <property type="taxonomic scope" value="Eukaryota"/>
</dbReference>
<dbReference type="PANTHER" id="PTHR28127:SF1">
    <property type="entry name" value="RIBOSOME ASSEMBLY PROTEIN 3"/>
    <property type="match status" value="1"/>
</dbReference>
<evidence type="ECO:0000256" key="8">
    <source>
        <dbReference type="SAM" id="MobiDB-lite"/>
    </source>
</evidence>
<comment type="function">
    <text evidence="1">Required for efficient biogenesis of the 60S ribosomal subunit.</text>
</comment>
<evidence type="ECO:0000313" key="11">
    <source>
        <dbReference type="Proteomes" id="UP000187013"/>
    </source>
</evidence>
<evidence type="ECO:0000256" key="3">
    <source>
        <dbReference type="ARBA" id="ARBA00006256"/>
    </source>
</evidence>
<reference evidence="10 11" key="1">
    <citation type="submission" date="2016-08" db="EMBL/GenBank/DDBJ databases">
        <title>Draft genome sequence of allopolyploid Zygosaccharomyces rouxii.</title>
        <authorList>
            <person name="Watanabe J."/>
            <person name="Uehara K."/>
            <person name="Mogi Y."/>
            <person name="Tsukioka Y."/>
        </authorList>
    </citation>
    <scope>NUCLEOTIDE SEQUENCE [LARGE SCALE GENOMIC DNA]</scope>
    <source>
        <strain evidence="10 11">NBRC 110957</strain>
    </source>
</reference>
<dbReference type="InterPro" id="IPR051898">
    <property type="entry name" value="Ribosome_Assembly_3"/>
</dbReference>
<protein>
    <recommendedName>
        <fullName evidence="4">Ribosome assembly protein 3</fullName>
    </recommendedName>
</protein>
<keyword evidence="6" id="KW-0539">Nucleus</keyword>
<evidence type="ECO:0000256" key="1">
    <source>
        <dbReference type="ARBA" id="ARBA00003035"/>
    </source>
</evidence>
<evidence type="ECO:0000256" key="4">
    <source>
        <dbReference type="ARBA" id="ARBA00015339"/>
    </source>
</evidence>
<feature type="compositionally biased region" description="Basic and acidic residues" evidence="8">
    <location>
        <begin position="72"/>
        <end position="84"/>
    </location>
</feature>
<evidence type="ECO:0000256" key="6">
    <source>
        <dbReference type="ARBA" id="ARBA00023242"/>
    </source>
</evidence>
<comment type="subcellular location">
    <subcellularLocation>
        <location evidence="2">Nucleus</location>
        <location evidence="2">Nucleolus</location>
    </subcellularLocation>
</comment>
<evidence type="ECO:0000256" key="5">
    <source>
        <dbReference type="ARBA" id="ARBA00022517"/>
    </source>
</evidence>
<dbReference type="GO" id="GO:0030687">
    <property type="term" value="C:preribosome, large subunit precursor"/>
    <property type="evidence" value="ECO:0007669"/>
    <property type="project" value="EnsemblFungi"/>
</dbReference>
<comment type="caution">
    <text evidence="10">The sequence shown here is derived from an EMBL/GenBank/DDBJ whole genome shotgun (WGS) entry which is preliminary data.</text>
</comment>
<dbReference type="GO" id="GO:0000027">
    <property type="term" value="P:ribosomal large subunit assembly"/>
    <property type="evidence" value="ECO:0007669"/>
    <property type="project" value="EnsemblFungi"/>
</dbReference>